<feature type="region of interest" description="Disordered" evidence="1">
    <location>
        <begin position="114"/>
        <end position="141"/>
    </location>
</feature>
<evidence type="ECO:0000256" key="2">
    <source>
        <dbReference type="SAM" id="Phobius"/>
    </source>
</evidence>
<feature type="transmembrane region" description="Helical" evidence="2">
    <location>
        <begin position="364"/>
        <end position="383"/>
    </location>
</feature>
<comment type="caution">
    <text evidence="3">The sequence shown here is derived from an EMBL/GenBank/DDBJ whole genome shotgun (WGS) entry which is preliminary data.</text>
</comment>
<keyword evidence="2" id="KW-0812">Transmembrane</keyword>
<dbReference type="OrthoDB" id="513977at2759"/>
<feature type="transmembrane region" description="Helical" evidence="2">
    <location>
        <begin position="204"/>
        <end position="222"/>
    </location>
</feature>
<organism evidence="3 4">
    <name type="scientific">Micractinium conductrix</name>
    <dbReference type="NCBI Taxonomy" id="554055"/>
    <lineage>
        <taxon>Eukaryota</taxon>
        <taxon>Viridiplantae</taxon>
        <taxon>Chlorophyta</taxon>
        <taxon>core chlorophytes</taxon>
        <taxon>Trebouxiophyceae</taxon>
        <taxon>Chlorellales</taxon>
        <taxon>Chlorellaceae</taxon>
        <taxon>Chlorella clade</taxon>
        <taxon>Micractinium</taxon>
    </lineage>
</organism>
<name>A0A2P6VB89_9CHLO</name>
<evidence type="ECO:0000313" key="3">
    <source>
        <dbReference type="EMBL" id="PSC71321.1"/>
    </source>
</evidence>
<feature type="transmembrane region" description="Helical" evidence="2">
    <location>
        <begin position="33"/>
        <end position="56"/>
    </location>
</feature>
<feature type="transmembrane region" description="Helical" evidence="2">
    <location>
        <begin position="297"/>
        <end position="319"/>
    </location>
</feature>
<feature type="region of interest" description="Disordered" evidence="1">
    <location>
        <begin position="1"/>
        <end position="24"/>
    </location>
</feature>
<dbReference type="EMBL" id="LHPF02000015">
    <property type="protein sequence ID" value="PSC71321.1"/>
    <property type="molecule type" value="Genomic_DNA"/>
</dbReference>
<feature type="transmembrane region" description="Helical" evidence="2">
    <location>
        <begin position="339"/>
        <end position="357"/>
    </location>
</feature>
<dbReference type="AlphaFoldDB" id="A0A2P6VB89"/>
<proteinExistence type="predicted"/>
<evidence type="ECO:0000256" key="1">
    <source>
        <dbReference type="SAM" id="MobiDB-lite"/>
    </source>
</evidence>
<accession>A0A2P6VB89</accession>
<gene>
    <name evidence="3" type="ORF">C2E20_5217</name>
</gene>
<evidence type="ECO:0000313" key="4">
    <source>
        <dbReference type="Proteomes" id="UP000239649"/>
    </source>
</evidence>
<keyword evidence="4" id="KW-1185">Reference proteome</keyword>
<feature type="transmembrane region" description="Helical" evidence="2">
    <location>
        <begin position="234"/>
        <end position="258"/>
    </location>
</feature>
<feature type="transmembrane region" description="Helical" evidence="2">
    <location>
        <begin position="178"/>
        <end position="198"/>
    </location>
</feature>
<protein>
    <submittedName>
        <fullName evidence="3">Multidrug transporter</fullName>
    </submittedName>
</protein>
<feature type="transmembrane region" description="Helical" evidence="2">
    <location>
        <begin position="270"/>
        <end position="290"/>
    </location>
</feature>
<feature type="transmembrane region" description="Helical" evidence="2">
    <location>
        <begin position="395"/>
        <end position="415"/>
    </location>
</feature>
<sequence>MEEGGETGEFKEAGAGEPPPRVQHVPPPPLPPLVLAMWLAVAAVLPLMVALLGVLARYLQVTTTPPFPPLRFTATLNLLALPTLLLFYTLPRLALRARRRRQLRLQLSVSREPSLASHRDGGSRGGSSKLDGMPEAAGPAVEAGEQPAGAAQVAANAQGPSLPGLGRLHRDYPRAHRAAVLLVAMWCYEAAILGQNFAPSAVDPAVVMLVSMFAVVGVALLSRLWLRVPLHWGLVAPVATVMIGGACMVLVPDILAGVGQPGSLTTTSAWLGFAASVGALAGNVLFIVLAQAFKDSTLSAIAIQYTIVFFNLLVILPISLGVEGTGWAAQFRELTAADWLALIYCACVAHAWVAVLIAESTTRLGGVTVSMFFSLRLIGSIVAGKLVLGVTLVKTGVQIAGVVLVVVALTSYTIVQWRTEARRGRQRQPPA</sequence>
<keyword evidence="2" id="KW-1133">Transmembrane helix</keyword>
<reference evidence="3 4" key="1">
    <citation type="journal article" date="2018" name="Plant J.">
        <title>Genome sequences of Chlorella sorokiniana UTEX 1602 and Micractinium conductrix SAG 241.80: implications to maltose excretion by a green alga.</title>
        <authorList>
            <person name="Arriola M.B."/>
            <person name="Velmurugan N."/>
            <person name="Zhang Y."/>
            <person name="Plunkett M.H."/>
            <person name="Hondzo H."/>
            <person name="Barney B.M."/>
        </authorList>
    </citation>
    <scope>NUCLEOTIDE SEQUENCE [LARGE SCALE GENOMIC DNA]</scope>
    <source>
        <strain evidence="3 4">SAG 241.80</strain>
    </source>
</reference>
<keyword evidence="2" id="KW-0472">Membrane</keyword>
<dbReference type="Proteomes" id="UP000239649">
    <property type="component" value="Unassembled WGS sequence"/>
</dbReference>